<comment type="caution">
    <text evidence="4">The sequence shown here is derived from an EMBL/GenBank/DDBJ whole genome shotgun (WGS) entry which is preliminary data.</text>
</comment>
<dbReference type="AlphaFoldDB" id="M0PJM4"/>
<sequence>MSGDGAGPVDAGRGPSADPLSERVRAKSAALWGAVGGFAFLVLAQGYLLIGGVGDLPVGYAGLFAIAGAIAVASGGLAYVTEHRLHAKRRT</sequence>
<name>M0PJM4_9EURY</name>
<dbReference type="Pfam" id="PF25938">
    <property type="entry name" value="DUF7981"/>
    <property type="match status" value="1"/>
</dbReference>
<feature type="transmembrane region" description="Helical" evidence="2">
    <location>
        <begin position="60"/>
        <end position="80"/>
    </location>
</feature>
<dbReference type="RefSeq" id="WP_007998029.1">
    <property type="nucleotide sequence ID" value="NZ_AOJI01000011.1"/>
</dbReference>
<organism evidence="4 5">
    <name type="scientific">Halorubrum aidingense JCM 13560</name>
    <dbReference type="NCBI Taxonomy" id="1230454"/>
    <lineage>
        <taxon>Archaea</taxon>
        <taxon>Methanobacteriati</taxon>
        <taxon>Methanobacteriota</taxon>
        <taxon>Stenosarchaea group</taxon>
        <taxon>Halobacteria</taxon>
        <taxon>Halobacteriales</taxon>
        <taxon>Haloferacaceae</taxon>
        <taxon>Halorubrum</taxon>
    </lineage>
</organism>
<dbReference type="EMBL" id="AOJI01000011">
    <property type="protein sequence ID" value="EMA70123.1"/>
    <property type="molecule type" value="Genomic_DNA"/>
</dbReference>
<proteinExistence type="predicted"/>
<dbReference type="PATRIC" id="fig|1230454.4.peg.317"/>
<reference evidence="4 5" key="1">
    <citation type="journal article" date="2014" name="PLoS Genet.">
        <title>Phylogenetically driven sequencing of extremely halophilic archaea reveals strategies for static and dynamic osmo-response.</title>
        <authorList>
            <person name="Becker E.A."/>
            <person name="Seitzer P.M."/>
            <person name="Tritt A."/>
            <person name="Larsen D."/>
            <person name="Krusor M."/>
            <person name="Yao A.I."/>
            <person name="Wu D."/>
            <person name="Madern D."/>
            <person name="Eisen J.A."/>
            <person name="Darling A.E."/>
            <person name="Facciotti M.T."/>
        </authorList>
    </citation>
    <scope>NUCLEOTIDE SEQUENCE [LARGE SCALE GENOMIC DNA]</scope>
    <source>
        <strain evidence="4 5">JCM 13560</strain>
    </source>
</reference>
<evidence type="ECO:0000313" key="5">
    <source>
        <dbReference type="Proteomes" id="UP000011575"/>
    </source>
</evidence>
<dbReference type="Proteomes" id="UP000011575">
    <property type="component" value="Unassembled WGS sequence"/>
</dbReference>
<dbReference type="STRING" id="1230454.C461_01542"/>
<keyword evidence="2" id="KW-0472">Membrane</keyword>
<protein>
    <recommendedName>
        <fullName evidence="3">DUF7981 domain-containing protein</fullName>
    </recommendedName>
</protein>
<keyword evidence="5" id="KW-1185">Reference proteome</keyword>
<feature type="transmembrane region" description="Helical" evidence="2">
    <location>
        <begin position="29"/>
        <end position="48"/>
    </location>
</feature>
<evidence type="ECO:0000256" key="1">
    <source>
        <dbReference type="SAM" id="MobiDB-lite"/>
    </source>
</evidence>
<evidence type="ECO:0000313" key="4">
    <source>
        <dbReference type="EMBL" id="EMA70123.1"/>
    </source>
</evidence>
<keyword evidence="2" id="KW-1133">Transmembrane helix</keyword>
<gene>
    <name evidence="4" type="ORF">C461_01542</name>
</gene>
<dbReference type="InterPro" id="IPR058287">
    <property type="entry name" value="DUF7981"/>
</dbReference>
<dbReference type="OrthoDB" id="307419at2157"/>
<feature type="domain" description="DUF7981" evidence="3">
    <location>
        <begin position="24"/>
        <end position="91"/>
    </location>
</feature>
<evidence type="ECO:0000256" key="2">
    <source>
        <dbReference type="SAM" id="Phobius"/>
    </source>
</evidence>
<accession>M0PJM4</accession>
<evidence type="ECO:0000259" key="3">
    <source>
        <dbReference type="Pfam" id="PF25938"/>
    </source>
</evidence>
<keyword evidence="2" id="KW-0812">Transmembrane</keyword>
<feature type="region of interest" description="Disordered" evidence="1">
    <location>
        <begin position="1"/>
        <end position="20"/>
    </location>
</feature>